<sequence length="787" mass="86467">MDQATLPQFMMRLASFAGYKDAPTVCGSMTFLLPPFKLVASRLVRAGGRIWEAWSPNSDRVAFYPGVPDPRFVVATPDDQARRRADGHLGRFDPTRNPQLLDHDKLWYPFVRPDCDASPAAYPEYSAFHEVWNCKEQSFAPEFLGRLADRVKSILKGADLQAGLAVSHPVLWTHRPKDLDVSHVEALKTLSSYDAALDAYARLQREAKLLSAWSKMAQALKDRPPSVSMNSSPVRAASSGWMGAWINGASQEDATWLLKLGIPCYVVHEVETYRERQSYASRSSYPSFTVFSPVHEAVRSKPAADLSMEEQGWSLNLSDPDAWIAKRAPPSTWLERCRSSSAGQGWRNDQYSSPPEFLSPFEEANGQILPPPIMGTGQHAGKWSLWLQDFVEDYGLCLVRQASMRKGNDVDGTCYYDREKRRCLVLDDKAVPPFSYLAPVDRFGLPAPDVPYLSMRPGNGEPVYQTEPMSTWMYCTKEAGAADLDCIYEEVVFTPDQEQELETDSRMDSFTVAPSAEPVFSRGKFCQIPATRGHVSSSSLSVALSVARSSVCLPHARPTSPSSITTPLSSATTSILPPRSFSRAPPAAPLALSPSLRFAASSVSLTLAPPRMVSAGEAPSFSTPFPSAVSVLESTSGGYACSPPRGVAPPVCSPPLQSATAFSHGPSFCRFGLVVHGTSAVLRGVLSGRVVASSPELRVHFVHHDLYSARASVFYDAWSPRFGMEIGSRPNYRASLFDRLALPPPESRPPSLPAPTDPPAHFLHNAPEPDSQTADDDSRRRRRARRR</sequence>
<dbReference type="Proteomes" id="UP000054270">
    <property type="component" value="Unassembled WGS sequence"/>
</dbReference>
<keyword evidence="3" id="KW-1185">Reference proteome</keyword>
<evidence type="ECO:0000256" key="1">
    <source>
        <dbReference type="SAM" id="MobiDB-lite"/>
    </source>
</evidence>
<protein>
    <submittedName>
        <fullName evidence="2">Uncharacterized protein</fullName>
    </submittedName>
</protein>
<organism evidence="2 3">
    <name type="scientific">Hypholoma sublateritium (strain FD-334 SS-4)</name>
    <dbReference type="NCBI Taxonomy" id="945553"/>
    <lineage>
        <taxon>Eukaryota</taxon>
        <taxon>Fungi</taxon>
        <taxon>Dikarya</taxon>
        <taxon>Basidiomycota</taxon>
        <taxon>Agaricomycotina</taxon>
        <taxon>Agaricomycetes</taxon>
        <taxon>Agaricomycetidae</taxon>
        <taxon>Agaricales</taxon>
        <taxon>Agaricineae</taxon>
        <taxon>Strophariaceae</taxon>
        <taxon>Hypholoma</taxon>
    </lineage>
</organism>
<gene>
    <name evidence="2" type="ORF">HYPSUDRAFT_1068313</name>
</gene>
<proteinExistence type="predicted"/>
<dbReference type="OrthoDB" id="3066419at2759"/>
<dbReference type="AlphaFoldDB" id="A0A0D2LXF5"/>
<dbReference type="OMA" id="HEVWNCK"/>
<feature type="compositionally biased region" description="Pro residues" evidence="1">
    <location>
        <begin position="742"/>
        <end position="758"/>
    </location>
</feature>
<dbReference type="EMBL" id="KN817641">
    <property type="protein sequence ID" value="KJA15573.1"/>
    <property type="molecule type" value="Genomic_DNA"/>
</dbReference>
<feature type="region of interest" description="Disordered" evidence="1">
    <location>
        <begin position="742"/>
        <end position="787"/>
    </location>
</feature>
<accession>A0A0D2LXF5</accession>
<evidence type="ECO:0000313" key="2">
    <source>
        <dbReference type="EMBL" id="KJA15573.1"/>
    </source>
</evidence>
<name>A0A0D2LXF5_HYPSF</name>
<evidence type="ECO:0000313" key="3">
    <source>
        <dbReference type="Proteomes" id="UP000054270"/>
    </source>
</evidence>
<reference evidence="3" key="1">
    <citation type="submission" date="2014-04" db="EMBL/GenBank/DDBJ databases">
        <title>Evolutionary Origins and Diversification of the Mycorrhizal Mutualists.</title>
        <authorList>
            <consortium name="DOE Joint Genome Institute"/>
            <consortium name="Mycorrhizal Genomics Consortium"/>
            <person name="Kohler A."/>
            <person name="Kuo A."/>
            <person name="Nagy L.G."/>
            <person name="Floudas D."/>
            <person name="Copeland A."/>
            <person name="Barry K.W."/>
            <person name="Cichocki N."/>
            <person name="Veneault-Fourrey C."/>
            <person name="LaButti K."/>
            <person name="Lindquist E.A."/>
            <person name="Lipzen A."/>
            <person name="Lundell T."/>
            <person name="Morin E."/>
            <person name="Murat C."/>
            <person name="Riley R."/>
            <person name="Ohm R."/>
            <person name="Sun H."/>
            <person name="Tunlid A."/>
            <person name="Henrissat B."/>
            <person name="Grigoriev I.V."/>
            <person name="Hibbett D.S."/>
            <person name="Martin F."/>
        </authorList>
    </citation>
    <scope>NUCLEOTIDE SEQUENCE [LARGE SCALE GENOMIC DNA]</scope>
    <source>
        <strain evidence="3">FD-334 SS-4</strain>
    </source>
</reference>